<gene>
    <name evidence="1" type="ORF">K1T71_009016</name>
</gene>
<protein>
    <submittedName>
        <fullName evidence="1">Uncharacterized protein</fullName>
    </submittedName>
</protein>
<comment type="caution">
    <text evidence="1">The sequence shown here is derived from an EMBL/GenBank/DDBJ whole genome shotgun (WGS) entry which is preliminary data.</text>
</comment>
<evidence type="ECO:0000313" key="1">
    <source>
        <dbReference type="EMBL" id="KAJ0175857.1"/>
    </source>
</evidence>
<evidence type="ECO:0000313" key="2">
    <source>
        <dbReference type="Proteomes" id="UP000824533"/>
    </source>
</evidence>
<dbReference type="EMBL" id="CM034401">
    <property type="protein sequence ID" value="KAJ0175857.1"/>
    <property type="molecule type" value="Genomic_DNA"/>
</dbReference>
<organism evidence="1 2">
    <name type="scientific">Dendrolimus kikuchii</name>
    <dbReference type="NCBI Taxonomy" id="765133"/>
    <lineage>
        <taxon>Eukaryota</taxon>
        <taxon>Metazoa</taxon>
        <taxon>Ecdysozoa</taxon>
        <taxon>Arthropoda</taxon>
        <taxon>Hexapoda</taxon>
        <taxon>Insecta</taxon>
        <taxon>Pterygota</taxon>
        <taxon>Neoptera</taxon>
        <taxon>Endopterygota</taxon>
        <taxon>Lepidoptera</taxon>
        <taxon>Glossata</taxon>
        <taxon>Ditrysia</taxon>
        <taxon>Bombycoidea</taxon>
        <taxon>Lasiocampidae</taxon>
        <taxon>Dendrolimus</taxon>
    </lineage>
</organism>
<accession>A0ACC1CX55</accession>
<proteinExistence type="predicted"/>
<sequence length="495" mass="55976">MRGSTVHWTRLSAGVSALFALGAFFTAITWEAIFDSVLAGQLALAPNTRSYYSWLAPTVPINFDVYMFNWTNPDKFPEEKPNFVQLGPYRYQEKRRHVDITWHPHNSTVGYKTQRSWIFDEAGSNGSLDDTISTLNMIAASAVYKYRFSSFVDQKAMSIGLALYRQHIYITKTVRQLLFEGYEDPILDAAKSMPSSMTGGAPLVDRFGWFYNRNNTDTDGYIEVTTGSAKGTIPGQIQRWNHEQRMSYYKGECAKIAGSAGEFLPRNLTEESTLRMFVPDLCRTIDMEYVTSGVMDGLNYHKYEVSERSFDNSSTSPGNTCFCNGPCAWSGVMNVSACRFGSPAFITLPHFLHGDQSLRDMVTGMEPDPEKHSFYFAVEPKMGVPIDVAGRFQFNVYIEPSPYVALYENVPRMLFPMFWVEQKAKIDEAIISELRIVRKILDWGGILCACSAVGFAAVSLTILMFCKVKPKYSKPKDLLKFDKMKDEAELKLNPI</sequence>
<name>A0ACC1CX55_9NEOP</name>
<dbReference type="Proteomes" id="UP000824533">
    <property type="component" value="Linkage Group LG15"/>
</dbReference>
<reference evidence="1 2" key="1">
    <citation type="journal article" date="2021" name="Front. Genet.">
        <title>Chromosome-Level Genome Assembly Reveals Significant Gene Expansion in the Toll and IMD Signaling Pathways of Dendrolimus kikuchii.</title>
        <authorList>
            <person name="Zhou J."/>
            <person name="Wu P."/>
            <person name="Xiong Z."/>
            <person name="Liu N."/>
            <person name="Zhao N."/>
            <person name="Ji M."/>
            <person name="Qiu Y."/>
            <person name="Yang B."/>
        </authorList>
    </citation>
    <scope>NUCLEOTIDE SEQUENCE [LARGE SCALE GENOMIC DNA]</scope>
    <source>
        <strain evidence="1">Ann1</strain>
    </source>
</reference>
<keyword evidence="2" id="KW-1185">Reference proteome</keyword>